<keyword evidence="1" id="KW-0677">Repeat</keyword>
<dbReference type="InterPro" id="IPR001313">
    <property type="entry name" value="Pumilio_RNA-bd_rpt"/>
</dbReference>
<evidence type="ECO:0000256" key="2">
    <source>
        <dbReference type="PROSITE-ProRule" id="PRU00317"/>
    </source>
</evidence>
<dbReference type="InterPro" id="IPR033133">
    <property type="entry name" value="PUM-HD"/>
</dbReference>
<reference evidence="4 5" key="1">
    <citation type="submission" date="2024-02" db="EMBL/GenBank/DDBJ databases">
        <authorList>
            <person name="Chen Y."/>
            <person name="Shah S."/>
            <person name="Dougan E. K."/>
            <person name="Thang M."/>
            <person name="Chan C."/>
        </authorList>
    </citation>
    <scope>NUCLEOTIDE SEQUENCE [LARGE SCALE GENOMIC DNA]</scope>
</reference>
<feature type="domain" description="PUM-HD" evidence="3">
    <location>
        <begin position="100"/>
        <end position="440"/>
    </location>
</feature>
<dbReference type="PROSITE" id="PS50303">
    <property type="entry name" value="PUM_HD"/>
    <property type="match status" value="1"/>
</dbReference>
<sequence length="470" mass="52414">MWMPRPSGAEQCFSRMQVIHWVPKTSTSHVSPTPPQILLGPVPETLQIEMSTVLAVPSAQDVQRFVLGSQDLRFACFSNVAAAAPHRDADGDASRISDAQGSNVAAPVEGTRCKLTCSSWATSKCEAPAAPASRMRWKDARGLRRKRALERSRGVQHEHGHVRHDEATEGTERCSCNFTIDELRVELRRNRASGMQRLRGQVWRLSRDAAGCRLVQEALESGGREAVELAHELQGHVLEAVMCPHANYVVQKVVSHLSVAASSFVVRELQGNGVRVAKHRFACRIFCRLLEFGTSATSQLVDELLETGENLCTHSFAHHVIQSILEHGEERHKHLIAKMLTSELWTHATHKNSSYLIEKGLDYFRAEDQDVLVTTLGKPEALLDLAMHKYGSFVARSLLQDSRVNVKAALRHLQDHQVDLKSTKHGSLGVLEAKALAKATQHFFSGFRVDDIYIYIYQATACSRRPQEKM</sequence>
<dbReference type="Proteomes" id="UP001642484">
    <property type="component" value="Unassembled WGS sequence"/>
</dbReference>
<dbReference type="Gene3D" id="1.25.10.10">
    <property type="entry name" value="Leucine-rich Repeat Variant"/>
    <property type="match status" value="1"/>
</dbReference>
<organism evidence="4 5">
    <name type="scientific">Durusdinium trenchii</name>
    <dbReference type="NCBI Taxonomy" id="1381693"/>
    <lineage>
        <taxon>Eukaryota</taxon>
        <taxon>Sar</taxon>
        <taxon>Alveolata</taxon>
        <taxon>Dinophyceae</taxon>
        <taxon>Suessiales</taxon>
        <taxon>Symbiodiniaceae</taxon>
        <taxon>Durusdinium</taxon>
    </lineage>
</organism>
<dbReference type="SMART" id="SM00025">
    <property type="entry name" value="Pumilio"/>
    <property type="match status" value="5"/>
</dbReference>
<evidence type="ECO:0000256" key="1">
    <source>
        <dbReference type="ARBA" id="ARBA00022737"/>
    </source>
</evidence>
<gene>
    <name evidence="4" type="ORF">CCMP2556_LOCUS2385</name>
</gene>
<evidence type="ECO:0000313" key="5">
    <source>
        <dbReference type="Proteomes" id="UP001642484"/>
    </source>
</evidence>
<dbReference type="SUPFAM" id="SSF48371">
    <property type="entry name" value="ARM repeat"/>
    <property type="match status" value="1"/>
</dbReference>
<dbReference type="PANTHER" id="PTHR12537">
    <property type="entry name" value="RNA BINDING PROTEIN PUMILIO-RELATED"/>
    <property type="match status" value="1"/>
</dbReference>
<name>A0ABP0HM12_9DINO</name>
<keyword evidence="5" id="KW-1185">Reference proteome</keyword>
<protein>
    <recommendedName>
        <fullName evidence="3">PUM-HD domain-containing protein</fullName>
    </recommendedName>
</protein>
<accession>A0ABP0HM12</accession>
<evidence type="ECO:0000259" key="3">
    <source>
        <dbReference type="PROSITE" id="PS50303"/>
    </source>
</evidence>
<dbReference type="Pfam" id="PF00806">
    <property type="entry name" value="PUF"/>
    <property type="match status" value="6"/>
</dbReference>
<feature type="repeat" description="Pumilio" evidence="2">
    <location>
        <begin position="303"/>
        <end position="338"/>
    </location>
</feature>
<dbReference type="PROSITE" id="PS50302">
    <property type="entry name" value="PUM"/>
    <property type="match status" value="2"/>
</dbReference>
<proteinExistence type="predicted"/>
<dbReference type="EMBL" id="CAXAMN010000891">
    <property type="protein sequence ID" value="CAK8991271.1"/>
    <property type="molecule type" value="Genomic_DNA"/>
</dbReference>
<comment type="caution">
    <text evidence="4">The sequence shown here is derived from an EMBL/GenBank/DDBJ whole genome shotgun (WGS) entry which is preliminary data.</text>
</comment>
<evidence type="ECO:0000313" key="4">
    <source>
        <dbReference type="EMBL" id="CAK8991271.1"/>
    </source>
</evidence>
<feature type="repeat" description="Pumilio" evidence="2">
    <location>
        <begin position="232"/>
        <end position="267"/>
    </location>
</feature>
<dbReference type="InterPro" id="IPR016024">
    <property type="entry name" value="ARM-type_fold"/>
</dbReference>
<dbReference type="InterPro" id="IPR011989">
    <property type="entry name" value="ARM-like"/>
</dbReference>
<dbReference type="PANTHER" id="PTHR12537:SF12">
    <property type="entry name" value="MATERNAL PROTEIN PUMILIO"/>
    <property type="match status" value="1"/>
</dbReference>